<accession>F9Q206</accession>
<reference evidence="1 2" key="1">
    <citation type="submission" date="2011-07" db="EMBL/GenBank/DDBJ databases">
        <authorList>
            <person name="Harkins D.M."/>
            <person name="Madupu R."/>
            <person name="Durkin A.S."/>
            <person name="Torralba M."/>
            <person name="Methe B."/>
            <person name="Sutton G.G."/>
            <person name="Nelson K.E."/>
        </authorList>
    </citation>
    <scope>NUCLEOTIDE SEQUENCE [LARGE SCALE GENOMIC DNA]</scope>
    <source>
        <strain evidence="1 2">SK313</strain>
    </source>
</reference>
<dbReference type="EMBL" id="AFUU01000003">
    <property type="protein sequence ID" value="EGV02102.1"/>
    <property type="molecule type" value="Genomic_DNA"/>
</dbReference>
<proteinExistence type="predicted"/>
<dbReference type="Proteomes" id="UP000005621">
    <property type="component" value="Unassembled WGS sequence"/>
</dbReference>
<dbReference type="AlphaFoldDB" id="F9Q206"/>
<comment type="caution">
    <text evidence="1">The sequence shown here is derived from an EMBL/GenBank/DDBJ whole genome shotgun (WGS) entry which is preliminary data.</text>
</comment>
<evidence type="ECO:0000313" key="1">
    <source>
        <dbReference type="EMBL" id="EGV02102.1"/>
    </source>
</evidence>
<organism evidence="1 2">
    <name type="scientific">Streptococcus oralis SK313</name>
    <dbReference type="NCBI Taxonomy" id="1035190"/>
    <lineage>
        <taxon>Bacteria</taxon>
        <taxon>Bacillati</taxon>
        <taxon>Bacillota</taxon>
        <taxon>Bacilli</taxon>
        <taxon>Lactobacillales</taxon>
        <taxon>Streptococcaceae</taxon>
        <taxon>Streptococcus</taxon>
    </lineage>
</organism>
<name>F9Q206_STROR</name>
<sequence length="41" mass="4897">MSLSVEDQVALKILNNLYQYEMKTKFRSESVNPMLLKYLEE</sequence>
<gene>
    <name evidence="1" type="ORF">HMPREF9950_1080</name>
</gene>
<protein>
    <submittedName>
        <fullName evidence="1">Conserved domain protein</fullName>
    </submittedName>
</protein>
<evidence type="ECO:0000313" key="2">
    <source>
        <dbReference type="Proteomes" id="UP000005621"/>
    </source>
</evidence>
<dbReference type="PATRIC" id="fig|1035190.4.peg.621"/>